<dbReference type="InterPro" id="IPR011008">
    <property type="entry name" value="Dimeric_a/b-barrel"/>
</dbReference>
<evidence type="ECO:0000313" key="2">
    <source>
        <dbReference type="Proteomes" id="UP000311008"/>
    </source>
</evidence>
<organism evidence="1 2">
    <name type="scientific">Methylophilus medardicus</name>
    <dbReference type="NCBI Taxonomy" id="2588534"/>
    <lineage>
        <taxon>Bacteria</taxon>
        <taxon>Pseudomonadati</taxon>
        <taxon>Pseudomonadota</taxon>
        <taxon>Betaproteobacteria</taxon>
        <taxon>Nitrosomonadales</taxon>
        <taxon>Methylophilaceae</taxon>
        <taxon>Methylophilus</taxon>
    </lineage>
</organism>
<keyword evidence="2" id="KW-1185">Reference proteome</keyword>
<proteinExistence type="predicted"/>
<dbReference type="OrthoDB" id="540574at2"/>
<dbReference type="KEGG" id="mmec:FIU01_04425"/>
<name>A0A5B8CRU4_9PROT</name>
<dbReference type="AlphaFoldDB" id="A0A5B8CRU4"/>
<sequence>MFNPDTCCTLVPYFEVPVANLSAFKALGPLFLEKTRQEAGCLHYAFSYSGNTAHCREGYINAEAVLAHLDNVAEPLGEALKLATLVRLEVHAPADELEKLKAPLAGLNPQFFALEAGIRRA</sequence>
<evidence type="ECO:0000313" key="1">
    <source>
        <dbReference type="EMBL" id="QDC43840.1"/>
    </source>
</evidence>
<protein>
    <recommendedName>
        <fullName evidence="3">ABM domain-containing protein</fullName>
    </recommendedName>
</protein>
<dbReference type="SUPFAM" id="SSF54909">
    <property type="entry name" value="Dimeric alpha+beta barrel"/>
    <property type="match status" value="1"/>
</dbReference>
<accession>A0A5B8CRU4</accession>
<dbReference type="EMBL" id="CP040946">
    <property type="protein sequence ID" value="QDC43840.1"/>
    <property type="molecule type" value="Genomic_DNA"/>
</dbReference>
<evidence type="ECO:0008006" key="3">
    <source>
        <dbReference type="Google" id="ProtNLM"/>
    </source>
</evidence>
<gene>
    <name evidence="1" type="ORF">FIU01_04425</name>
</gene>
<dbReference type="Gene3D" id="3.30.70.100">
    <property type="match status" value="1"/>
</dbReference>
<dbReference type="Proteomes" id="UP000311008">
    <property type="component" value="Chromosome"/>
</dbReference>
<reference evidence="2" key="1">
    <citation type="journal article" date="2019" name="ISME J.">
        <title>Evolution in action: habitat transition from sediment to the pelagial leads to genome streamlining in Methylophilaceae.</title>
        <authorList>
            <person name="Salcher M."/>
            <person name="Schaefle D."/>
            <person name="Kaspar M."/>
            <person name="Neuenschwander S.M."/>
            <person name="Ghai R."/>
        </authorList>
    </citation>
    <scope>NUCLEOTIDE SEQUENCE [LARGE SCALE GENOMIC DNA]</scope>
    <source>
        <strain evidence="2">MMS-M-51</strain>
    </source>
</reference>
<dbReference type="RefSeq" id="WP_140003184.1">
    <property type="nucleotide sequence ID" value="NZ_CP040946.1"/>
</dbReference>